<dbReference type="InterPro" id="IPR036291">
    <property type="entry name" value="NAD(P)-bd_dom_sf"/>
</dbReference>
<dbReference type="EMBL" id="BMGG01000007">
    <property type="protein sequence ID" value="GGC78334.1"/>
    <property type="molecule type" value="Genomic_DNA"/>
</dbReference>
<dbReference type="GO" id="GO:0071770">
    <property type="term" value="P:DIM/DIP cell wall layer assembly"/>
    <property type="evidence" value="ECO:0007669"/>
    <property type="project" value="TreeGrafter"/>
</dbReference>
<dbReference type="InterPro" id="IPR050091">
    <property type="entry name" value="PKS_NRPS_Biosynth_Enz"/>
</dbReference>
<dbReference type="Gene3D" id="3.40.47.10">
    <property type="match status" value="1"/>
</dbReference>
<dbReference type="GO" id="GO:0006633">
    <property type="term" value="P:fatty acid biosynthetic process"/>
    <property type="evidence" value="ECO:0007669"/>
    <property type="project" value="InterPro"/>
</dbReference>
<feature type="domain" description="Ketosynthase family 3 (KS3)" evidence="6">
    <location>
        <begin position="5"/>
        <end position="431"/>
    </location>
</feature>
<keyword evidence="2" id="KW-0597">Phosphoprotein</keyword>
<evidence type="ECO:0000259" key="5">
    <source>
        <dbReference type="PROSITE" id="PS50075"/>
    </source>
</evidence>
<comment type="caution">
    <text evidence="7">The sequence shown here is derived from an EMBL/GenBank/DDBJ whole genome shotgun (WGS) entry which is preliminary data.</text>
</comment>
<dbReference type="InterPro" id="IPR001227">
    <property type="entry name" value="Ac_transferase_dom_sf"/>
</dbReference>
<evidence type="ECO:0000256" key="4">
    <source>
        <dbReference type="ARBA" id="ARBA00054155"/>
    </source>
</evidence>
<dbReference type="InterPro" id="IPR013968">
    <property type="entry name" value="PKS_KR"/>
</dbReference>
<accession>A0A916XKV7</accession>
<dbReference type="Pfam" id="PF00550">
    <property type="entry name" value="PP-binding"/>
    <property type="match status" value="1"/>
</dbReference>
<dbReference type="InterPro" id="IPR020841">
    <property type="entry name" value="PKS_Beta-ketoAc_synthase_dom"/>
</dbReference>
<dbReference type="Gene3D" id="1.10.1200.10">
    <property type="entry name" value="ACP-like"/>
    <property type="match status" value="1"/>
</dbReference>
<dbReference type="GO" id="GO:0004315">
    <property type="term" value="F:3-oxoacyl-[acyl-carrier-protein] synthase activity"/>
    <property type="evidence" value="ECO:0007669"/>
    <property type="project" value="InterPro"/>
</dbReference>
<dbReference type="SUPFAM" id="SSF53901">
    <property type="entry name" value="Thiolase-like"/>
    <property type="match status" value="1"/>
</dbReference>
<dbReference type="InterPro" id="IPR036736">
    <property type="entry name" value="ACP-like_sf"/>
</dbReference>
<dbReference type="GO" id="GO:0031177">
    <property type="term" value="F:phosphopantetheine binding"/>
    <property type="evidence" value="ECO:0007669"/>
    <property type="project" value="InterPro"/>
</dbReference>
<dbReference type="Gene3D" id="3.40.366.10">
    <property type="entry name" value="Malonyl-Coenzyme A Acyl Carrier Protein, domain 2"/>
    <property type="match status" value="1"/>
</dbReference>
<dbReference type="Gene3D" id="3.30.70.3290">
    <property type="match status" value="1"/>
</dbReference>
<sequence length="1501" mass="158073">MSGGPTPIAIVGIGCRFPGAVNDPEQFWAMLSDGRDGIGDIPGDRFDLPRFFDAAPQTPGKTIARHGGYLSSIDRFDADFFGISPREAACIDPQHRLLLETAWEALENAGADAGKLRGTRVGVFIGQWLADFEQRLSLHPDRMDFPMTLGSGRYATSGRLSYAFDFTGPSLTIDTACSSSLTAVHLAIQSLRSGEAALALAGGVNLILAPHIHVAYSQSGMMAGDGRCKFGDARADGYVRSEGAAVVVLKPLQAALDSGDRVHAVIRGSAISNDGSASGSMGTPSLAGQQELLRRALGDARVAPAAVGYVEAHGTGTRAGDKIEVGAVAAVLGHGRSPSRPLQIGSVKTNLGHTEGAAGLAGLIKAALVVREGVIPASLNLETASPDVPWHAAPVEVPRTATAWPGDAGLRIAGVSAFGISGSNAHVLVQQPPERPRRAVAGPLLPLLPLSASNPKALRALAGQVAARLKRAPTDLEAVLAFAQERRTPLRHRAAFSAHGGCDALCEALRAYAAGGEALAEGATDSARPAKLAFVFPGQGGQWAGMARSLIAEEQVFHALLAPLDAIIRDETGWSLIERLCAAPGAMDWQAVDVVQPALCALAIAYAQWLGTAGVTAHAIVGHSMGEAGAAYACGALSSADALKVVCRRSALMREKRGQGAMALVDLPPEAARASLAGLEDRVSVAAVNSPRSCVISGDAAPVADLVEQFGRQGIFSRVINVDVASHSPHMDTPAAALFSGLDGLAPTVETIPFVSALFGRAASGTELDARYWARNLREPVRFAAAIEALSAQGVTVFVELGPHPVLAPSIEQTVGTGDRAPLVVCCGHRDRPERAALTEVVARVWCAGVPIDWARGRARPADVVDFPLYPWQRRRHWAEAATLERALGPSAVAAGPDDEARGWMHCIDWRQAAPPAPADASRSAWLVLGDVPGLAAALAARGARVESDLLDRLEVRLAAVGSHGEDVDVLIAAPDGDDAPFLPVRVAQAAPRGARARIWFVTCGAQSPEGFARVDPDHAALWGAARAMGEERPELWGGLLDLPERGDPSAQLERAAAWLLTHGGEDQIAVRSERSFVPRLVRAELADTRLQWRPDATYLISGGLGDVGLAIARTMAEDGARRFILAARTPLPPRREWSSVDPGSSAGRRIAGLRGLERLGAAVHYWQVDTSDQAAVERLIADHTAEDWPAIRGVVHLAAVLDRRLIENMTRETFDAALAAKLRSAQVLDRLLPDLDCFVLFSSMSTLLPQAGMSAYIAANAGIEALATDRRARGKPASCIAWGSWRDAGLMGGQSGAAVAETLERQGIGSFEPRRGATLFAWAASQTDGLLAVLPIDWPRFAGTRATRAGPFLADMTAADRMPSPTATTLALASGAERRTLLTQIVAEAVAQTLHVPMDDIDHGREFGTLGLTSLLAMELRNRLERALATPLSATLAWNFPTVSRLSAHLAGDEASERFTGTVVAVPERSAMAARLAAVADLSDDRALDALRRRRARRAS</sequence>
<dbReference type="FunFam" id="3.40.47.10:FF:000019">
    <property type="entry name" value="Polyketide synthase type I"/>
    <property type="match status" value="1"/>
</dbReference>
<dbReference type="InterPro" id="IPR020806">
    <property type="entry name" value="PKS_PP-bd"/>
</dbReference>
<dbReference type="GO" id="GO:0005737">
    <property type="term" value="C:cytoplasm"/>
    <property type="evidence" value="ECO:0007669"/>
    <property type="project" value="TreeGrafter"/>
</dbReference>
<dbReference type="RefSeq" id="WP_188611005.1">
    <property type="nucleotide sequence ID" value="NZ_BMGG01000007.1"/>
</dbReference>
<proteinExistence type="predicted"/>
<dbReference type="Pfam" id="PF00698">
    <property type="entry name" value="Acyl_transf_1"/>
    <property type="match status" value="1"/>
</dbReference>
<dbReference type="InterPro" id="IPR032821">
    <property type="entry name" value="PKS_assoc"/>
</dbReference>
<reference evidence="7" key="1">
    <citation type="journal article" date="2014" name="Int. J. Syst. Evol. Microbiol.">
        <title>Complete genome sequence of Corynebacterium casei LMG S-19264T (=DSM 44701T), isolated from a smear-ripened cheese.</title>
        <authorList>
            <consortium name="US DOE Joint Genome Institute (JGI-PGF)"/>
            <person name="Walter F."/>
            <person name="Albersmeier A."/>
            <person name="Kalinowski J."/>
            <person name="Ruckert C."/>
        </authorList>
    </citation>
    <scope>NUCLEOTIDE SEQUENCE</scope>
    <source>
        <strain evidence="7">CGMCC 1.12919</strain>
    </source>
</reference>
<reference evidence="7" key="2">
    <citation type="submission" date="2020-09" db="EMBL/GenBank/DDBJ databases">
        <authorList>
            <person name="Sun Q."/>
            <person name="Zhou Y."/>
        </authorList>
    </citation>
    <scope>NUCLEOTIDE SEQUENCE</scope>
    <source>
        <strain evidence="7">CGMCC 1.12919</strain>
    </source>
</reference>
<dbReference type="SMART" id="SM00827">
    <property type="entry name" value="PKS_AT"/>
    <property type="match status" value="1"/>
</dbReference>
<dbReference type="InterPro" id="IPR057326">
    <property type="entry name" value="KR_dom"/>
</dbReference>
<feature type="domain" description="Carrier" evidence="5">
    <location>
        <begin position="1381"/>
        <end position="1455"/>
    </location>
</feature>
<protein>
    <recommendedName>
        <fullName evidence="9">Polyketide synthase</fullName>
    </recommendedName>
</protein>
<dbReference type="CDD" id="cd08955">
    <property type="entry name" value="KR_2_FAS_SDR_x"/>
    <property type="match status" value="1"/>
</dbReference>
<dbReference type="InterPro" id="IPR016035">
    <property type="entry name" value="Acyl_Trfase/lysoPLipase"/>
</dbReference>
<evidence type="ECO:0000256" key="1">
    <source>
        <dbReference type="ARBA" id="ARBA00022450"/>
    </source>
</evidence>
<dbReference type="InterPro" id="IPR009081">
    <property type="entry name" value="PP-bd_ACP"/>
</dbReference>
<dbReference type="PANTHER" id="PTHR43775:SF37">
    <property type="entry name" value="SI:DKEY-61P9.11"/>
    <property type="match status" value="1"/>
</dbReference>
<dbReference type="InterPro" id="IPR014043">
    <property type="entry name" value="Acyl_transferase_dom"/>
</dbReference>
<dbReference type="Pfam" id="PF08659">
    <property type="entry name" value="KR"/>
    <property type="match status" value="1"/>
</dbReference>
<dbReference type="Pfam" id="PF16197">
    <property type="entry name" value="KAsynt_C_assoc"/>
    <property type="match status" value="1"/>
</dbReference>
<dbReference type="InterPro" id="IPR016039">
    <property type="entry name" value="Thiolase-like"/>
</dbReference>
<dbReference type="GO" id="GO:0004312">
    <property type="term" value="F:fatty acid synthase activity"/>
    <property type="evidence" value="ECO:0007669"/>
    <property type="project" value="TreeGrafter"/>
</dbReference>
<gene>
    <name evidence="7" type="ORF">GCM10010994_40710</name>
</gene>
<name>A0A916XKV7_9HYPH</name>
<keyword evidence="3" id="KW-0808">Transferase</keyword>
<evidence type="ECO:0000313" key="8">
    <source>
        <dbReference type="Proteomes" id="UP000637002"/>
    </source>
</evidence>
<dbReference type="InterPro" id="IPR016036">
    <property type="entry name" value="Malonyl_transacylase_ACP-bd"/>
</dbReference>
<dbReference type="InterPro" id="IPR014031">
    <property type="entry name" value="Ketoacyl_synth_C"/>
</dbReference>
<dbReference type="SMART" id="SM00823">
    <property type="entry name" value="PKS_PP"/>
    <property type="match status" value="1"/>
</dbReference>
<dbReference type="CDD" id="cd00833">
    <property type="entry name" value="PKS"/>
    <property type="match status" value="1"/>
</dbReference>
<dbReference type="PROSITE" id="PS00606">
    <property type="entry name" value="KS3_1"/>
    <property type="match status" value="1"/>
</dbReference>
<evidence type="ECO:0000259" key="6">
    <source>
        <dbReference type="PROSITE" id="PS52004"/>
    </source>
</evidence>
<dbReference type="SUPFAM" id="SSF51735">
    <property type="entry name" value="NAD(P)-binding Rossmann-fold domains"/>
    <property type="match status" value="2"/>
</dbReference>
<evidence type="ECO:0000256" key="3">
    <source>
        <dbReference type="ARBA" id="ARBA00022679"/>
    </source>
</evidence>
<keyword evidence="1" id="KW-0596">Phosphopantetheine</keyword>
<dbReference type="Gene3D" id="3.40.50.720">
    <property type="entry name" value="NAD(P)-binding Rossmann-like Domain"/>
    <property type="match status" value="1"/>
</dbReference>
<evidence type="ECO:0000313" key="7">
    <source>
        <dbReference type="EMBL" id="GGC78334.1"/>
    </source>
</evidence>
<dbReference type="Pfam" id="PF02801">
    <property type="entry name" value="Ketoacyl-synt_C"/>
    <property type="match status" value="1"/>
</dbReference>
<evidence type="ECO:0008006" key="9">
    <source>
        <dbReference type="Google" id="ProtNLM"/>
    </source>
</evidence>
<dbReference type="PANTHER" id="PTHR43775">
    <property type="entry name" value="FATTY ACID SYNTHASE"/>
    <property type="match status" value="1"/>
</dbReference>
<organism evidence="7 8">
    <name type="scientific">Chelatococcus reniformis</name>
    <dbReference type="NCBI Taxonomy" id="1494448"/>
    <lineage>
        <taxon>Bacteria</taxon>
        <taxon>Pseudomonadati</taxon>
        <taxon>Pseudomonadota</taxon>
        <taxon>Alphaproteobacteria</taxon>
        <taxon>Hyphomicrobiales</taxon>
        <taxon>Chelatococcaceae</taxon>
        <taxon>Chelatococcus</taxon>
    </lineage>
</organism>
<dbReference type="PROSITE" id="PS52004">
    <property type="entry name" value="KS3_2"/>
    <property type="match status" value="1"/>
</dbReference>
<keyword evidence="8" id="KW-1185">Reference proteome</keyword>
<comment type="function">
    <text evidence="4">Involved in production of the polyketide antibiotic thailandamide.</text>
</comment>
<dbReference type="SMART" id="SM01294">
    <property type="entry name" value="PKS_PP_betabranch"/>
    <property type="match status" value="1"/>
</dbReference>
<dbReference type="SMART" id="SM00822">
    <property type="entry name" value="PKS_KR"/>
    <property type="match status" value="1"/>
</dbReference>
<dbReference type="SMART" id="SM00825">
    <property type="entry name" value="PKS_KS"/>
    <property type="match status" value="1"/>
</dbReference>
<dbReference type="Pfam" id="PF00109">
    <property type="entry name" value="ketoacyl-synt"/>
    <property type="match status" value="1"/>
</dbReference>
<dbReference type="Proteomes" id="UP000637002">
    <property type="component" value="Unassembled WGS sequence"/>
</dbReference>
<dbReference type="SUPFAM" id="SSF55048">
    <property type="entry name" value="Probable ACP-binding domain of malonyl-CoA ACP transacylase"/>
    <property type="match status" value="1"/>
</dbReference>
<dbReference type="GO" id="GO:0005886">
    <property type="term" value="C:plasma membrane"/>
    <property type="evidence" value="ECO:0007669"/>
    <property type="project" value="TreeGrafter"/>
</dbReference>
<dbReference type="SUPFAM" id="SSF52151">
    <property type="entry name" value="FabD/lysophospholipase-like"/>
    <property type="match status" value="1"/>
</dbReference>
<dbReference type="PROSITE" id="PS50075">
    <property type="entry name" value="CARRIER"/>
    <property type="match status" value="1"/>
</dbReference>
<dbReference type="InterPro" id="IPR014030">
    <property type="entry name" value="Ketoacyl_synth_N"/>
</dbReference>
<dbReference type="SUPFAM" id="SSF47336">
    <property type="entry name" value="ACP-like"/>
    <property type="match status" value="1"/>
</dbReference>
<evidence type="ECO:0000256" key="2">
    <source>
        <dbReference type="ARBA" id="ARBA00022553"/>
    </source>
</evidence>
<dbReference type="InterPro" id="IPR018201">
    <property type="entry name" value="Ketoacyl_synth_AS"/>
</dbReference>